<keyword evidence="1" id="KW-0614">Plasmid</keyword>
<sequence length="66" mass="7575">MKITKLENGKSEVIGRTQEIESLINQFSELTSKGDFADRIVSIEDTPELVINVEESTMIKEMLWRC</sequence>
<evidence type="ECO:0000313" key="1">
    <source>
        <dbReference type="EMBL" id="AHB60786.1"/>
    </source>
</evidence>
<proteinExistence type="predicted"/>
<organism evidence="1">
    <name type="scientific">Francisella tularensis subsp. novicida PA10-7858</name>
    <dbReference type="NCBI Taxonomy" id="1386968"/>
    <lineage>
        <taxon>Bacteria</taxon>
        <taxon>Pseudomonadati</taxon>
        <taxon>Pseudomonadota</taxon>
        <taxon>Gammaproteobacteria</taxon>
        <taxon>Thiotrichales</taxon>
        <taxon>Francisellaceae</taxon>
        <taxon>Francisella</taxon>
    </lineage>
</organism>
<protein>
    <submittedName>
        <fullName evidence="1">Uncharacterized protein</fullName>
    </submittedName>
</protein>
<gene>
    <name evidence="1" type="ORF">N894_0018</name>
</gene>
<accession>V5T9N7</accession>
<dbReference type="RefSeq" id="WP_023893568.1">
    <property type="nucleotide sequence ID" value="NC_023026.1"/>
</dbReference>
<name>V5T9N7_FRANO</name>
<dbReference type="EMBL" id="KF640086">
    <property type="protein sequence ID" value="AHB60786.1"/>
    <property type="molecule type" value="Genomic_DNA"/>
</dbReference>
<dbReference type="AlphaFoldDB" id="V5T9N7"/>
<reference evidence="1" key="1">
    <citation type="journal article" date="2014" name="Genome">
        <title>Comparative analyses of a putative Francisella conjugative element.</title>
        <authorList>
            <person name="Siddaramappa S."/>
            <person name="Challacombe J.F."/>
            <person name="Petersen J.M."/>
            <person name="Pillai S."/>
            <person name="Kuske C.R."/>
        </authorList>
    </citation>
    <scope>NUCLEOTIDE SEQUENCE</scope>
    <source>
        <strain evidence="1">PA10-7858</strain>
        <plasmid evidence="1">pFNPA10</plasmid>
    </source>
</reference>
<geneLocation type="plasmid" evidence="1">
    <name>pFNPA10</name>
</geneLocation>